<evidence type="ECO:0000313" key="2">
    <source>
        <dbReference type="EMBL" id="CAA7032500.1"/>
    </source>
</evidence>
<gene>
    <name evidence="2" type="ORF">MERR_LOCUS19735</name>
</gene>
<keyword evidence="1" id="KW-0812">Transmembrane</keyword>
<proteinExistence type="predicted"/>
<name>A0A6D2IXY3_9BRAS</name>
<accession>A0A6D2IXY3</accession>
<reference evidence="2" key="1">
    <citation type="submission" date="2020-01" db="EMBL/GenBank/DDBJ databases">
        <authorList>
            <person name="Mishra B."/>
        </authorList>
    </citation>
    <scope>NUCLEOTIDE SEQUENCE [LARGE SCALE GENOMIC DNA]</scope>
</reference>
<organism evidence="2 3">
    <name type="scientific">Microthlaspi erraticum</name>
    <dbReference type="NCBI Taxonomy" id="1685480"/>
    <lineage>
        <taxon>Eukaryota</taxon>
        <taxon>Viridiplantae</taxon>
        <taxon>Streptophyta</taxon>
        <taxon>Embryophyta</taxon>
        <taxon>Tracheophyta</taxon>
        <taxon>Spermatophyta</taxon>
        <taxon>Magnoliopsida</taxon>
        <taxon>eudicotyledons</taxon>
        <taxon>Gunneridae</taxon>
        <taxon>Pentapetalae</taxon>
        <taxon>rosids</taxon>
        <taxon>malvids</taxon>
        <taxon>Brassicales</taxon>
        <taxon>Brassicaceae</taxon>
        <taxon>Coluteocarpeae</taxon>
        <taxon>Microthlaspi</taxon>
    </lineage>
</organism>
<keyword evidence="1" id="KW-1133">Transmembrane helix</keyword>
<dbReference type="Proteomes" id="UP000467841">
    <property type="component" value="Unassembled WGS sequence"/>
</dbReference>
<protein>
    <submittedName>
        <fullName evidence="2">Uncharacterized protein</fullName>
    </submittedName>
</protein>
<feature type="transmembrane region" description="Helical" evidence="1">
    <location>
        <begin position="20"/>
        <end position="36"/>
    </location>
</feature>
<keyword evidence="1" id="KW-0472">Membrane</keyword>
<sequence>MGGRASVAGGGVRALIFKPPFSSISLLWLHFIRLLARRHHTWSKQKPEIRRPSDQKPSDFDRFARILANV</sequence>
<dbReference type="AlphaFoldDB" id="A0A6D2IXY3"/>
<keyword evidence="3" id="KW-1185">Reference proteome</keyword>
<dbReference type="EMBL" id="CACVBM020001121">
    <property type="protein sequence ID" value="CAA7032500.1"/>
    <property type="molecule type" value="Genomic_DNA"/>
</dbReference>
<evidence type="ECO:0000313" key="3">
    <source>
        <dbReference type="Proteomes" id="UP000467841"/>
    </source>
</evidence>
<comment type="caution">
    <text evidence="2">The sequence shown here is derived from an EMBL/GenBank/DDBJ whole genome shotgun (WGS) entry which is preliminary data.</text>
</comment>
<evidence type="ECO:0000256" key="1">
    <source>
        <dbReference type="SAM" id="Phobius"/>
    </source>
</evidence>